<feature type="non-terminal residue" evidence="2">
    <location>
        <position position="155"/>
    </location>
</feature>
<accession>A0A9D1KS20</accession>
<dbReference type="GO" id="GO:0009298">
    <property type="term" value="P:GDP-mannose biosynthetic process"/>
    <property type="evidence" value="ECO:0007669"/>
    <property type="project" value="TreeGrafter"/>
</dbReference>
<reference evidence="2" key="2">
    <citation type="journal article" date="2021" name="PeerJ">
        <title>Extensive microbial diversity within the chicken gut microbiome revealed by metagenomics and culture.</title>
        <authorList>
            <person name="Gilroy R."/>
            <person name="Ravi A."/>
            <person name="Getino M."/>
            <person name="Pursley I."/>
            <person name="Horton D.L."/>
            <person name="Alikhan N.F."/>
            <person name="Baker D."/>
            <person name="Gharbi K."/>
            <person name="Hall N."/>
            <person name="Watson M."/>
            <person name="Adriaenssens E.M."/>
            <person name="Foster-Nyarko E."/>
            <person name="Jarju S."/>
            <person name="Secka A."/>
            <person name="Antonio M."/>
            <person name="Oren A."/>
            <person name="Chaudhuri R.R."/>
            <person name="La Ragione R."/>
            <person name="Hildebrand F."/>
            <person name="Pallen M.J."/>
        </authorList>
    </citation>
    <scope>NUCLEOTIDE SEQUENCE</scope>
    <source>
        <strain evidence="2">1383</strain>
    </source>
</reference>
<comment type="caution">
    <text evidence="2">The sequence shown here is derived from an EMBL/GenBank/DDBJ whole genome shotgun (WGS) entry which is preliminary data.</text>
</comment>
<protein>
    <submittedName>
        <fullName evidence="2">NTP transferase domain-containing protein</fullName>
    </submittedName>
</protein>
<sequence>MNKNYYAVIMAGGVGSRFYPMSTRTRPKQFLDILGTGETLIQQTFRRLSDVVPQENIFVVTNVIYHDAVLEQLPALTDDRVLCEPLMRNTAPCIAYASYKIRSRNPEAVMVVAPSDHYITNDRAFSHDVLLLLEKAAQTDRLYTMGVRPTRPDTG</sequence>
<dbReference type="GO" id="GO:0004475">
    <property type="term" value="F:mannose-1-phosphate guanylyltransferase (GTP) activity"/>
    <property type="evidence" value="ECO:0007669"/>
    <property type="project" value="TreeGrafter"/>
</dbReference>
<dbReference type="SUPFAM" id="SSF53448">
    <property type="entry name" value="Nucleotide-diphospho-sugar transferases"/>
    <property type="match status" value="1"/>
</dbReference>
<keyword evidence="2" id="KW-0808">Transferase</keyword>
<dbReference type="InterPro" id="IPR005835">
    <property type="entry name" value="NTP_transferase_dom"/>
</dbReference>
<dbReference type="EMBL" id="DVLY01000021">
    <property type="protein sequence ID" value="HIT97386.1"/>
    <property type="molecule type" value="Genomic_DNA"/>
</dbReference>
<dbReference type="AlphaFoldDB" id="A0A9D1KS20"/>
<name>A0A9D1KS20_9FLAO</name>
<feature type="domain" description="Nucleotidyl transferase" evidence="1">
    <location>
        <begin position="7"/>
        <end position="154"/>
    </location>
</feature>
<reference evidence="2" key="1">
    <citation type="submission" date="2020-10" db="EMBL/GenBank/DDBJ databases">
        <authorList>
            <person name="Gilroy R."/>
        </authorList>
    </citation>
    <scope>NUCLEOTIDE SEQUENCE</scope>
    <source>
        <strain evidence="2">1383</strain>
    </source>
</reference>
<gene>
    <name evidence="2" type="ORF">IAC44_00955</name>
</gene>
<evidence type="ECO:0000313" key="2">
    <source>
        <dbReference type="EMBL" id="HIT97386.1"/>
    </source>
</evidence>
<dbReference type="PANTHER" id="PTHR46390">
    <property type="entry name" value="MANNOSE-1-PHOSPHATE GUANYLYLTRANSFERASE"/>
    <property type="match status" value="1"/>
</dbReference>
<dbReference type="InterPro" id="IPR029044">
    <property type="entry name" value="Nucleotide-diphossugar_trans"/>
</dbReference>
<organism evidence="2 3">
    <name type="scientific">Candidatus Merdimorpha stercoravium</name>
    <dbReference type="NCBI Taxonomy" id="2840863"/>
    <lineage>
        <taxon>Bacteria</taxon>
        <taxon>Pseudomonadati</taxon>
        <taxon>Bacteroidota</taxon>
        <taxon>Flavobacteriia</taxon>
        <taxon>Flavobacteriales</taxon>
        <taxon>Candidatus Merdimorpha</taxon>
    </lineage>
</organism>
<dbReference type="Proteomes" id="UP000824161">
    <property type="component" value="Unassembled WGS sequence"/>
</dbReference>
<dbReference type="Gene3D" id="3.90.550.10">
    <property type="entry name" value="Spore Coat Polysaccharide Biosynthesis Protein SpsA, Chain A"/>
    <property type="match status" value="1"/>
</dbReference>
<dbReference type="PANTHER" id="PTHR46390:SF1">
    <property type="entry name" value="MANNOSE-1-PHOSPHATE GUANYLYLTRANSFERASE"/>
    <property type="match status" value="1"/>
</dbReference>
<dbReference type="Pfam" id="PF00483">
    <property type="entry name" value="NTP_transferase"/>
    <property type="match status" value="1"/>
</dbReference>
<proteinExistence type="predicted"/>
<evidence type="ECO:0000259" key="1">
    <source>
        <dbReference type="Pfam" id="PF00483"/>
    </source>
</evidence>
<dbReference type="InterPro" id="IPR051161">
    <property type="entry name" value="Mannose-6P_isomerase_type2"/>
</dbReference>
<evidence type="ECO:0000313" key="3">
    <source>
        <dbReference type="Proteomes" id="UP000824161"/>
    </source>
</evidence>